<dbReference type="EMBL" id="LT629749">
    <property type="protein sequence ID" value="SDR72021.1"/>
    <property type="molecule type" value="Genomic_DNA"/>
</dbReference>
<dbReference type="RefSeq" id="WP_091408894.1">
    <property type="nucleotide sequence ID" value="NZ_LT629749.1"/>
</dbReference>
<evidence type="ECO:0000313" key="1">
    <source>
        <dbReference type="EMBL" id="SDR72021.1"/>
    </source>
</evidence>
<protein>
    <submittedName>
        <fullName evidence="1">Uncharacterized protein</fullName>
    </submittedName>
</protein>
<gene>
    <name evidence="1" type="ORF">SAMN04488543_0197</name>
</gene>
<dbReference type="Proteomes" id="UP000199092">
    <property type="component" value="Chromosome I"/>
</dbReference>
<proteinExistence type="predicted"/>
<dbReference type="AlphaFoldDB" id="A0A1H1LBQ3"/>
<reference evidence="1 2" key="1">
    <citation type="submission" date="2016-10" db="EMBL/GenBank/DDBJ databases">
        <authorList>
            <person name="de Groot N.N."/>
        </authorList>
    </citation>
    <scope>NUCLEOTIDE SEQUENCE [LARGE SCALE GENOMIC DNA]</scope>
    <source>
        <strain evidence="1 2">DSM 21741</strain>
    </source>
</reference>
<evidence type="ECO:0000313" key="2">
    <source>
        <dbReference type="Proteomes" id="UP000199092"/>
    </source>
</evidence>
<organism evidence="1 2">
    <name type="scientific">Friedmanniella luteola</name>
    <dbReference type="NCBI Taxonomy" id="546871"/>
    <lineage>
        <taxon>Bacteria</taxon>
        <taxon>Bacillati</taxon>
        <taxon>Actinomycetota</taxon>
        <taxon>Actinomycetes</taxon>
        <taxon>Propionibacteriales</taxon>
        <taxon>Nocardioidaceae</taxon>
        <taxon>Friedmanniella</taxon>
    </lineage>
</organism>
<keyword evidence="2" id="KW-1185">Reference proteome</keyword>
<accession>A0A1H1LBQ3</accession>
<sequence>MPSSEHPETPDDRQPEAVLRVSVHADAGPQPASRSAALVEEALLDCDASPGTPVSVAVPAGDGAMVARLHDLLDEDEARRAGATVIVDGVLPGGD</sequence>
<name>A0A1H1LBQ3_9ACTN</name>